<proteinExistence type="predicted"/>
<dbReference type="Proteomes" id="UP000183071">
    <property type="component" value="Unassembled WGS sequence"/>
</dbReference>
<dbReference type="EMBL" id="FNUE01000002">
    <property type="protein sequence ID" value="SEE46702.1"/>
    <property type="molecule type" value="Genomic_DNA"/>
</dbReference>
<dbReference type="EMBL" id="LGBR01000001">
    <property type="protein sequence ID" value="KOY52500.1"/>
    <property type="molecule type" value="Genomic_DNA"/>
</dbReference>
<dbReference type="PATRIC" id="fig|1300348.6.peg.2061"/>
<feature type="transmembrane region" description="Helical" evidence="1">
    <location>
        <begin position="111"/>
        <end position="132"/>
    </location>
</feature>
<feature type="transmembrane region" description="Helical" evidence="1">
    <location>
        <begin position="66"/>
        <end position="90"/>
    </location>
</feature>
<dbReference type="InterPro" id="IPR018723">
    <property type="entry name" value="DUF2254_membrane"/>
</dbReference>
<dbReference type="Pfam" id="PF10011">
    <property type="entry name" value="DUF2254"/>
    <property type="match status" value="1"/>
</dbReference>
<evidence type="ECO:0000313" key="5">
    <source>
        <dbReference type="Proteomes" id="UP000183071"/>
    </source>
</evidence>
<dbReference type="OrthoDB" id="2955631at2"/>
<comment type="caution">
    <text evidence="2">The sequence shown here is derived from an EMBL/GenBank/DDBJ whole genome shotgun (WGS) entry which is preliminary data.</text>
</comment>
<dbReference type="STRING" id="1300348.I602_2060"/>
<evidence type="ECO:0000313" key="2">
    <source>
        <dbReference type="EMBL" id="KOY52500.1"/>
    </source>
</evidence>
<protein>
    <submittedName>
        <fullName evidence="3">Uncharacterized membrane protein</fullName>
    </submittedName>
</protein>
<gene>
    <name evidence="2" type="ORF">I602_2060</name>
    <name evidence="3" type="ORF">SAMN05444353_1831</name>
</gene>
<keyword evidence="1" id="KW-0812">Transmembrane</keyword>
<accession>A0A0N0CFW9</accession>
<feature type="transmembrane region" description="Helical" evidence="1">
    <location>
        <begin position="144"/>
        <end position="164"/>
    </location>
</feature>
<reference evidence="2 4" key="1">
    <citation type="submission" date="2015-07" db="EMBL/GenBank/DDBJ databases">
        <title>Genome of Polaribacter dokdonenesis DSW-5, isolated from seawater off Dokdo in Korea.</title>
        <authorList>
            <person name="Yoon K."/>
            <person name="Song J.Y."/>
            <person name="Kim J.F."/>
        </authorList>
    </citation>
    <scope>NUCLEOTIDE SEQUENCE [LARGE SCALE GENOMIC DNA]</scope>
    <source>
        <strain evidence="2 4">DSW-5</strain>
    </source>
</reference>
<reference evidence="3 5" key="2">
    <citation type="submission" date="2016-10" db="EMBL/GenBank/DDBJ databases">
        <authorList>
            <person name="Varghese N."/>
            <person name="Submissions S."/>
        </authorList>
    </citation>
    <scope>NUCLEOTIDE SEQUENCE [LARGE SCALE GENOMIC DNA]</scope>
    <source>
        <strain evidence="3 5">DSW-5</strain>
    </source>
</reference>
<keyword evidence="1" id="KW-0472">Membrane</keyword>
<dbReference type="AlphaFoldDB" id="A0A0N0CFW9"/>
<evidence type="ECO:0000313" key="3">
    <source>
        <dbReference type="EMBL" id="SEE46702.1"/>
    </source>
</evidence>
<keyword evidence="5" id="KW-1185">Reference proteome</keyword>
<sequence>MKDKFIQIFRRIYHLKDKIAFFPTIISFAGALFAYLMMYAENRGISKYLIEFLPELVINDTETARVILSSFIGGLISIMVFSFSMVMILLNQASSNFSPRLLPGLISNRKHQIILGIYIATILYCIFILVFIEPTGSKYQVPGFSVLCSIVLMVCSLGAFIYFIHSISQEIQIEFIMNRIGSTAKKKLQKLLKLEEDRKFDFSDSKNWHSFEAKTTAYFQDVSIQLLKKVALAENCKLHVISKKGAICYKGDILFKTEKELSEETLEKIYKAFDFSNDEFIEDNYLIAFKHLKEIALKAMSPGINDPGTAMNAIDYLHELFKLRIQKQEYDFIFDEDNCVILLNIVSFKDLIYRVMASLRTYTKHDVIIVTKILTFLRDLKNYTNDDQKKEIIDVEIDNLLKDAKSAIENDYDYQKLLDLQE</sequence>
<evidence type="ECO:0000256" key="1">
    <source>
        <dbReference type="SAM" id="Phobius"/>
    </source>
</evidence>
<dbReference type="Proteomes" id="UP000037716">
    <property type="component" value="Unassembled WGS sequence"/>
</dbReference>
<dbReference type="RefSeq" id="WP_053974599.1">
    <property type="nucleotide sequence ID" value="NZ_FNUE01000002.1"/>
</dbReference>
<feature type="transmembrane region" description="Helical" evidence="1">
    <location>
        <begin position="20"/>
        <end position="40"/>
    </location>
</feature>
<name>A0A0N0CFW9_9FLAO</name>
<evidence type="ECO:0000313" key="4">
    <source>
        <dbReference type="Proteomes" id="UP000037716"/>
    </source>
</evidence>
<keyword evidence="1" id="KW-1133">Transmembrane helix</keyword>
<organism evidence="2 4">
    <name type="scientific">Polaribacter dokdonensis DSW-5</name>
    <dbReference type="NCBI Taxonomy" id="1300348"/>
    <lineage>
        <taxon>Bacteria</taxon>
        <taxon>Pseudomonadati</taxon>
        <taxon>Bacteroidota</taxon>
        <taxon>Flavobacteriia</taxon>
        <taxon>Flavobacteriales</taxon>
        <taxon>Flavobacteriaceae</taxon>
    </lineage>
</organism>